<feature type="compositionally biased region" description="Low complexity" evidence="1">
    <location>
        <begin position="172"/>
        <end position="182"/>
    </location>
</feature>
<evidence type="ECO:0000313" key="3">
    <source>
        <dbReference type="Proteomes" id="UP000026961"/>
    </source>
</evidence>
<evidence type="ECO:0000313" key="2">
    <source>
        <dbReference type="EnsemblPlants" id="OGLUM02G01300.1"/>
    </source>
</evidence>
<feature type="region of interest" description="Disordered" evidence="1">
    <location>
        <begin position="127"/>
        <end position="205"/>
    </location>
</feature>
<organism evidence="2">
    <name type="scientific">Oryza glumipatula</name>
    <dbReference type="NCBI Taxonomy" id="40148"/>
    <lineage>
        <taxon>Eukaryota</taxon>
        <taxon>Viridiplantae</taxon>
        <taxon>Streptophyta</taxon>
        <taxon>Embryophyta</taxon>
        <taxon>Tracheophyta</taxon>
        <taxon>Spermatophyta</taxon>
        <taxon>Magnoliopsida</taxon>
        <taxon>Liliopsida</taxon>
        <taxon>Poales</taxon>
        <taxon>Poaceae</taxon>
        <taxon>BOP clade</taxon>
        <taxon>Oryzoideae</taxon>
        <taxon>Oryzeae</taxon>
        <taxon>Oryzinae</taxon>
        <taxon>Oryza</taxon>
    </lineage>
</organism>
<proteinExistence type="predicted"/>
<dbReference type="PRINTS" id="PR01217">
    <property type="entry name" value="PRICHEXTENSN"/>
</dbReference>
<reference evidence="2" key="2">
    <citation type="submission" date="2018-05" db="EMBL/GenBank/DDBJ databases">
        <title>OgluRS3 (Oryza glumaepatula Reference Sequence Version 3).</title>
        <authorList>
            <person name="Zhang J."/>
            <person name="Kudrna D."/>
            <person name="Lee S."/>
            <person name="Talag J."/>
            <person name="Welchert J."/>
            <person name="Wing R.A."/>
        </authorList>
    </citation>
    <scope>NUCLEOTIDE SEQUENCE [LARGE SCALE GENOMIC DNA]</scope>
</reference>
<dbReference type="EnsemblPlants" id="OGLUM02G01300.1">
    <property type="protein sequence ID" value="OGLUM02G01300.1"/>
    <property type="gene ID" value="OGLUM02G01300"/>
</dbReference>
<feature type="compositionally biased region" description="Pro residues" evidence="1">
    <location>
        <begin position="83"/>
        <end position="104"/>
    </location>
</feature>
<dbReference type="Gramene" id="OGLUM02G01300.1">
    <property type="protein sequence ID" value="OGLUM02G01300.1"/>
    <property type="gene ID" value="OGLUM02G01300"/>
</dbReference>
<feature type="region of interest" description="Disordered" evidence="1">
    <location>
        <begin position="26"/>
        <end position="110"/>
    </location>
</feature>
<keyword evidence="3" id="KW-1185">Reference proteome</keyword>
<name>A0A0D9YLE7_9ORYZ</name>
<dbReference type="Proteomes" id="UP000026961">
    <property type="component" value="Chromosome 2"/>
</dbReference>
<dbReference type="HOGENOM" id="CLU_1339375_0_0_1"/>
<reference evidence="2" key="1">
    <citation type="submission" date="2015-04" db="UniProtKB">
        <authorList>
            <consortium name="EnsemblPlants"/>
        </authorList>
    </citation>
    <scope>IDENTIFICATION</scope>
</reference>
<sequence length="205" mass="21763">MVSLIYSFTHSFIPHGTVRIISVRSQRSRSLLPPTSPLPRGPDRDPPPTSLAVAIIARFSPLPNRSLPRKPPPSPPSSTAADPPTPTPTPPPSTAADPPTPPPLTAADPRHRISRLAATDPHRRLALNPIQSPSSHPSSSRIPVDAIWTSPPPIPAAGSASADPHRRRRQRLPAGLRRALPPTTGAAIHPCTPEALPSPDSVQEQ</sequence>
<evidence type="ECO:0000256" key="1">
    <source>
        <dbReference type="SAM" id="MobiDB-lite"/>
    </source>
</evidence>
<accession>A0A0D9YLE7</accession>
<dbReference type="AlphaFoldDB" id="A0A0D9YLE7"/>
<protein>
    <submittedName>
        <fullName evidence="2">Uncharacterized protein</fullName>
    </submittedName>
</protein>